<protein>
    <recommendedName>
        <fullName evidence="13">O-fucosyltransferase family protein</fullName>
    </recommendedName>
</protein>
<evidence type="ECO:0000256" key="4">
    <source>
        <dbReference type="ARBA" id="ARBA00022676"/>
    </source>
</evidence>
<dbReference type="GO" id="GO:0005737">
    <property type="term" value="C:cytoplasm"/>
    <property type="evidence" value="ECO:0007669"/>
    <property type="project" value="TreeGrafter"/>
</dbReference>
<proteinExistence type="inferred from homology"/>
<dbReference type="InterPro" id="IPR019378">
    <property type="entry name" value="GDP-Fuc_O-FucTrfase"/>
</dbReference>
<evidence type="ECO:0000256" key="7">
    <source>
        <dbReference type="ARBA" id="ARBA00022968"/>
    </source>
</evidence>
<keyword evidence="6" id="KW-0812">Transmembrane</keyword>
<evidence type="ECO:0000256" key="2">
    <source>
        <dbReference type="ARBA" id="ARBA00004881"/>
    </source>
</evidence>
<sequence>MGYPSHTKIYIVAGEIYGKNSLAALIAEYPNVLTHSDLAREEELEPFKPFQNKLATIDYTVALESDVFVYTFDGNMAKAVQGHKTFKGYRKTLNPDSFFAQGKLYQREYILWAVENILAGCNGKHFKNILLRSAVIGDGPTSHNSPKTVAKIVTKMAKTLEKRLSYLVGKTTPYTIREALWEHRDAYGHLRLSSPPEVPHGDERVESFWWCVKAASTECCAEVALYCDLETEVYASEDSEDPTYEVRVEPSKDNHRKTTLMTFQLIQRTVMKNIKVQGRIIGLTKEKNFPSMAHPLEDVYT</sequence>
<comment type="subcellular location">
    <subcellularLocation>
        <location evidence="1">Membrane</location>
        <topology evidence="1">Single-pass type II membrane protein</topology>
    </subcellularLocation>
</comment>
<reference evidence="14 15" key="1">
    <citation type="submission" date="2024-01" db="EMBL/GenBank/DDBJ databases">
        <title>Genome assemblies of Stephania.</title>
        <authorList>
            <person name="Yang L."/>
        </authorList>
    </citation>
    <scope>NUCLEOTIDE SEQUENCE [LARGE SCALE GENOMIC DNA]</scope>
    <source>
        <strain evidence="14">QJT</strain>
        <tissue evidence="14">Leaf</tissue>
    </source>
</reference>
<evidence type="ECO:0000256" key="6">
    <source>
        <dbReference type="ARBA" id="ARBA00022692"/>
    </source>
</evidence>
<evidence type="ECO:0000256" key="13">
    <source>
        <dbReference type="ARBA" id="ARBA00030350"/>
    </source>
</evidence>
<dbReference type="Proteomes" id="UP001417504">
    <property type="component" value="Unassembled WGS sequence"/>
</dbReference>
<dbReference type="PANTHER" id="PTHR31741">
    <property type="entry name" value="OS02G0726500 PROTEIN-RELATED"/>
    <property type="match status" value="1"/>
</dbReference>
<keyword evidence="15" id="KW-1185">Reference proteome</keyword>
<comment type="caution">
    <text evidence="14">The sequence shown here is derived from an EMBL/GenBank/DDBJ whole genome shotgun (WGS) entry which is preliminary data.</text>
</comment>
<evidence type="ECO:0000256" key="5">
    <source>
        <dbReference type="ARBA" id="ARBA00022679"/>
    </source>
</evidence>
<evidence type="ECO:0000256" key="12">
    <source>
        <dbReference type="ARBA" id="ARBA00023277"/>
    </source>
</evidence>
<dbReference type="PANTHER" id="PTHR31741:SF4">
    <property type="entry name" value="O-FUCOSYLTRANSFERASE 28"/>
    <property type="match status" value="1"/>
</dbReference>
<gene>
    <name evidence="14" type="ORF">Sjap_013340</name>
</gene>
<keyword evidence="7" id="KW-0735">Signal-anchor</keyword>
<keyword evidence="4" id="KW-0328">Glycosyltransferase</keyword>
<keyword evidence="9" id="KW-0472">Membrane</keyword>
<dbReference type="GO" id="GO:0006004">
    <property type="term" value="P:fucose metabolic process"/>
    <property type="evidence" value="ECO:0007669"/>
    <property type="project" value="UniProtKB-KW"/>
</dbReference>
<evidence type="ECO:0000256" key="9">
    <source>
        <dbReference type="ARBA" id="ARBA00023136"/>
    </source>
</evidence>
<name>A0AAP0IZI6_9MAGN</name>
<evidence type="ECO:0000256" key="8">
    <source>
        <dbReference type="ARBA" id="ARBA00022989"/>
    </source>
</evidence>
<accession>A0AAP0IZI6</accession>
<evidence type="ECO:0000256" key="3">
    <source>
        <dbReference type="ARBA" id="ARBA00007737"/>
    </source>
</evidence>
<evidence type="ECO:0000256" key="1">
    <source>
        <dbReference type="ARBA" id="ARBA00004606"/>
    </source>
</evidence>
<comment type="similarity">
    <text evidence="3">Belongs to the glycosyltransferase GT106 family.</text>
</comment>
<evidence type="ECO:0000313" key="14">
    <source>
        <dbReference type="EMBL" id="KAK9123738.1"/>
    </source>
</evidence>
<dbReference type="EMBL" id="JBBNAE010000005">
    <property type="protein sequence ID" value="KAK9123738.1"/>
    <property type="molecule type" value="Genomic_DNA"/>
</dbReference>
<dbReference type="GO" id="GO:0016020">
    <property type="term" value="C:membrane"/>
    <property type="evidence" value="ECO:0007669"/>
    <property type="project" value="UniProtKB-SubCell"/>
</dbReference>
<organism evidence="14 15">
    <name type="scientific">Stephania japonica</name>
    <dbReference type="NCBI Taxonomy" id="461633"/>
    <lineage>
        <taxon>Eukaryota</taxon>
        <taxon>Viridiplantae</taxon>
        <taxon>Streptophyta</taxon>
        <taxon>Embryophyta</taxon>
        <taxon>Tracheophyta</taxon>
        <taxon>Spermatophyta</taxon>
        <taxon>Magnoliopsida</taxon>
        <taxon>Ranunculales</taxon>
        <taxon>Menispermaceae</taxon>
        <taxon>Menispermoideae</taxon>
        <taxon>Cissampelideae</taxon>
        <taxon>Stephania</taxon>
    </lineage>
</organism>
<comment type="pathway">
    <text evidence="2">Glycan metabolism.</text>
</comment>
<keyword evidence="11" id="KW-0294">Fucose metabolism</keyword>
<keyword evidence="5" id="KW-0808">Transferase</keyword>
<evidence type="ECO:0000256" key="11">
    <source>
        <dbReference type="ARBA" id="ARBA00023253"/>
    </source>
</evidence>
<keyword evidence="12" id="KW-0119">Carbohydrate metabolism</keyword>
<dbReference type="GO" id="GO:0016757">
    <property type="term" value="F:glycosyltransferase activity"/>
    <property type="evidence" value="ECO:0007669"/>
    <property type="project" value="UniProtKB-KW"/>
</dbReference>
<dbReference type="Pfam" id="PF10250">
    <property type="entry name" value="O-FucT"/>
    <property type="match status" value="1"/>
</dbReference>
<keyword evidence="8" id="KW-1133">Transmembrane helix</keyword>
<evidence type="ECO:0000313" key="15">
    <source>
        <dbReference type="Proteomes" id="UP001417504"/>
    </source>
</evidence>
<keyword evidence="10" id="KW-0325">Glycoprotein</keyword>
<dbReference type="AlphaFoldDB" id="A0AAP0IZI6"/>
<evidence type="ECO:0000256" key="10">
    <source>
        <dbReference type="ARBA" id="ARBA00023180"/>
    </source>
</evidence>